<feature type="compositionally biased region" description="Basic and acidic residues" evidence="2">
    <location>
        <begin position="183"/>
        <end position="195"/>
    </location>
</feature>
<organism evidence="4 5">
    <name type="scientific">Stylosanthes scabra</name>
    <dbReference type="NCBI Taxonomy" id="79078"/>
    <lineage>
        <taxon>Eukaryota</taxon>
        <taxon>Viridiplantae</taxon>
        <taxon>Streptophyta</taxon>
        <taxon>Embryophyta</taxon>
        <taxon>Tracheophyta</taxon>
        <taxon>Spermatophyta</taxon>
        <taxon>Magnoliopsida</taxon>
        <taxon>eudicotyledons</taxon>
        <taxon>Gunneridae</taxon>
        <taxon>Pentapetalae</taxon>
        <taxon>rosids</taxon>
        <taxon>fabids</taxon>
        <taxon>Fabales</taxon>
        <taxon>Fabaceae</taxon>
        <taxon>Papilionoideae</taxon>
        <taxon>50 kb inversion clade</taxon>
        <taxon>dalbergioids sensu lato</taxon>
        <taxon>Dalbergieae</taxon>
        <taxon>Pterocarpus clade</taxon>
        <taxon>Stylosanthes</taxon>
    </lineage>
</organism>
<gene>
    <name evidence="4" type="ORF">PIB30_018491</name>
</gene>
<reference evidence="4 5" key="1">
    <citation type="journal article" date="2023" name="Plants (Basel)">
        <title>Bridging the Gap: Combining Genomics and Transcriptomics Approaches to Understand Stylosanthes scabra, an Orphan Legume from the Brazilian Caatinga.</title>
        <authorList>
            <person name="Ferreira-Neto J.R.C."/>
            <person name="da Silva M.D."/>
            <person name="Binneck E."/>
            <person name="de Melo N.F."/>
            <person name="da Silva R.H."/>
            <person name="de Melo A.L.T.M."/>
            <person name="Pandolfi V."/>
            <person name="Bustamante F.O."/>
            <person name="Brasileiro-Vidal A.C."/>
            <person name="Benko-Iseppon A.M."/>
        </authorList>
    </citation>
    <scope>NUCLEOTIDE SEQUENCE [LARGE SCALE GENOMIC DNA]</scope>
    <source>
        <tissue evidence="4">Leaves</tissue>
    </source>
</reference>
<evidence type="ECO:0000313" key="4">
    <source>
        <dbReference type="EMBL" id="MED6181348.1"/>
    </source>
</evidence>
<evidence type="ECO:0000256" key="1">
    <source>
        <dbReference type="ARBA" id="ARBA00022884"/>
    </source>
</evidence>
<name>A0ABU6W8X6_9FABA</name>
<dbReference type="InterPro" id="IPR007201">
    <property type="entry name" value="Mei2-like_Rrm_C"/>
</dbReference>
<dbReference type="Gene3D" id="3.30.70.330">
    <property type="match status" value="1"/>
</dbReference>
<keyword evidence="5" id="KW-1185">Reference proteome</keyword>
<dbReference type="PANTHER" id="PTHR23189">
    <property type="entry name" value="RNA RECOGNITION MOTIF-CONTAINING"/>
    <property type="match status" value="1"/>
</dbReference>
<dbReference type="InterPro" id="IPR012677">
    <property type="entry name" value="Nucleotide-bd_a/b_plait_sf"/>
</dbReference>
<dbReference type="EMBL" id="JASCZI010181298">
    <property type="protein sequence ID" value="MED6181348.1"/>
    <property type="molecule type" value="Genomic_DNA"/>
</dbReference>
<proteinExistence type="predicted"/>
<accession>A0ABU6W8X6</accession>
<evidence type="ECO:0000259" key="3">
    <source>
        <dbReference type="Pfam" id="PF04059"/>
    </source>
</evidence>
<feature type="domain" description="Mei2-like C-terminal RNA recognition motif" evidence="3">
    <location>
        <begin position="219"/>
        <end position="329"/>
    </location>
</feature>
<evidence type="ECO:0000313" key="5">
    <source>
        <dbReference type="Proteomes" id="UP001341840"/>
    </source>
</evidence>
<dbReference type="SUPFAM" id="SSF54928">
    <property type="entry name" value="RNA-binding domain, RBD"/>
    <property type="match status" value="1"/>
</dbReference>
<dbReference type="Proteomes" id="UP001341840">
    <property type="component" value="Unassembled WGS sequence"/>
</dbReference>
<dbReference type="Pfam" id="PF04059">
    <property type="entry name" value="RRM_2"/>
    <property type="match status" value="1"/>
</dbReference>
<keyword evidence="1" id="KW-0694">RNA-binding</keyword>
<feature type="region of interest" description="Disordered" evidence="2">
    <location>
        <begin position="126"/>
        <end position="202"/>
    </location>
</feature>
<protein>
    <recommendedName>
        <fullName evidence="3">Mei2-like C-terminal RNA recognition motif domain-containing protein</fullName>
    </recommendedName>
</protein>
<comment type="caution">
    <text evidence="4">The sequence shown here is derived from an EMBL/GenBank/DDBJ whole genome shotgun (WGS) entry which is preliminary data.</text>
</comment>
<dbReference type="InterPro" id="IPR009818">
    <property type="entry name" value="PAM2_motif"/>
</dbReference>
<evidence type="ECO:0000256" key="2">
    <source>
        <dbReference type="SAM" id="MobiDB-lite"/>
    </source>
</evidence>
<dbReference type="Pfam" id="PF07145">
    <property type="entry name" value="PAM2"/>
    <property type="match status" value="1"/>
</dbReference>
<dbReference type="InterPro" id="IPR035979">
    <property type="entry name" value="RBD_domain_sf"/>
</dbReference>
<feature type="compositionally biased region" description="Basic residues" evidence="2">
    <location>
        <begin position="173"/>
        <end position="182"/>
    </location>
</feature>
<sequence>MVPKVTLNPEAPEFFPSVYEIHMNLPITWPYATSAVPPPPPPPPQPPCQQIEYVSVQPNCSLYLPTIPVPLQFPVTTNSTLLSSPPSSVVVDDELLLTDSPKQQKQAFHYENGELLMNIRVGPRRSYHHHRYQQQQAQKWRPKKVVKEEKEEEEKEQENNINNNKLYGYGGNKNHHHHHHLKGRQDFRRSSEHHGFNTFPKKKRGFFPISPVRENGSETTVMIKNIPSRYTRDDLVAFLDNHCMVENSKDDEGVEKTSDVLAFDFVYLPIDFKKGFNKGYAFVNFTSPKAAWKFHITASNRKWELFQSQKVRQVVAARIQGKENLEKRFESMIFPCESMEVLPVCFSVPRDGKNKSGEQKTLGLLMKRRHYSSANLIKV</sequence>